<accession>A0A3E1Y6P3</accession>
<name>A0A3E1Y6P3_9BACT</name>
<reference evidence="2 3" key="1">
    <citation type="submission" date="2018-07" db="EMBL/GenBank/DDBJ databases">
        <title>Chitinophaga K2CV101002-2 sp. nov., isolated from a monsoon evergreen broad-leaved forest soil.</title>
        <authorList>
            <person name="Lv Y."/>
        </authorList>
    </citation>
    <scope>NUCLEOTIDE SEQUENCE [LARGE SCALE GENOMIC DNA]</scope>
    <source>
        <strain evidence="2 3">GDMCC 1.1288</strain>
    </source>
</reference>
<gene>
    <name evidence="2" type="ORF">DVR12_18740</name>
</gene>
<dbReference type="OrthoDB" id="652342at2"/>
<feature type="domain" description="DUF4397" evidence="1">
    <location>
        <begin position="40"/>
        <end position="151"/>
    </location>
</feature>
<dbReference type="AlphaFoldDB" id="A0A3E1Y6P3"/>
<protein>
    <submittedName>
        <fullName evidence="2">DUF4397 domain-containing protein</fullName>
    </submittedName>
</protein>
<comment type="caution">
    <text evidence="2">The sequence shown here is derived from an EMBL/GenBank/DDBJ whole genome shotgun (WGS) entry which is preliminary data.</text>
</comment>
<keyword evidence="3" id="KW-1185">Reference proteome</keyword>
<dbReference type="InterPro" id="IPR025510">
    <property type="entry name" value="DUF4397"/>
</dbReference>
<dbReference type="EMBL" id="QPMM01000010">
    <property type="protein sequence ID" value="RFS20600.1"/>
    <property type="molecule type" value="Genomic_DNA"/>
</dbReference>
<dbReference type="Proteomes" id="UP000260644">
    <property type="component" value="Unassembled WGS sequence"/>
</dbReference>
<evidence type="ECO:0000313" key="3">
    <source>
        <dbReference type="Proteomes" id="UP000260644"/>
    </source>
</evidence>
<evidence type="ECO:0000313" key="2">
    <source>
        <dbReference type="EMBL" id="RFS20600.1"/>
    </source>
</evidence>
<dbReference type="PROSITE" id="PS51257">
    <property type="entry name" value="PROKAR_LIPOPROTEIN"/>
    <property type="match status" value="1"/>
</dbReference>
<proteinExistence type="predicted"/>
<dbReference type="RefSeq" id="WP_116977319.1">
    <property type="nucleotide sequence ID" value="NZ_QPMM01000010.1"/>
</dbReference>
<dbReference type="Pfam" id="PF14344">
    <property type="entry name" value="DUF4397"/>
    <property type="match status" value="1"/>
</dbReference>
<evidence type="ECO:0000259" key="1">
    <source>
        <dbReference type="Pfam" id="PF14344"/>
    </source>
</evidence>
<organism evidence="2 3">
    <name type="scientific">Chitinophaga silvatica</name>
    <dbReference type="NCBI Taxonomy" id="2282649"/>
    <lineage>
        <taxon>Bacteria</taxon>
        <taxon>Pseudomonadati</taxon>
        <taxon>Bacteroidota</taxon>
        <taxon>Chitinophagia</taxon>
        <taxon>Chitinophagales</taxon>
        <taxon>Chitinophagaceae</taxon>
        <taxon>Chitinophaga</taxon>
    </lineage>
</organism>
<sequence>MLTKKNRVWGIVALLTIAIGFSSCLKNKNDFTPSRPMASIWFMNVSNIAVDPQFYDNDQKVSDSTIYYNFYSRYYVYGGLHKFELRKKGSDSVIVTNTTNYDSTAYYNFLIFGSTPVRALAVKSDFTGVDLNKINIRFLNLSQDAGPVDVYVGNEKIDSNRTMLQNPTSEESTRFKQFTNFSINDRVTIKAAGTETVLANSASLSVGYLNYGAVYTIYLYGSKASTGTDKLGVNAFLSYWQ</sequence>